<comment type="caution">
    <text evidence="2">The sequence shown here is derived from an EMBL/GenBank/DDBJ whole genome shotgun (WGS) entry which is preliminary data.</text>
</comment>
<keyword evidence="1" id="KW-1133">Transmembrane helix</keyword>
<keyword evidence="1" id="KW-0812">Transmembrane</keyword>
<feature type="transmembrane region" description="Helical" evidence="1">
    <location>
        <begin position="40"/>
        <end position="60"/>
    </location>
</feature>
<reference evidence="2" key="2">
    <citation type="submission" date="2023-02" db="EMBL/GenBank/DDBJ databases">
        <authorList>
            <person name="Rayyan A."/>
            <person name="Meyer T."/>
            <person name="Kyndt J.A."/>
        </authorList>
    </citation>
    <scope>NUCLEOTIDE SEQUENCE</scope>
    <source>
        <strain evidence="2">DSM 9987</strain>
    </source>
</reference>
<evidence type="ECO:0000313" key="2">
    <source>
        <dbReference type="EMBL" id="MDC7787348.1"/>
    </source>
</evidence>
<evidence type="ECO:0000256" key="1">
    <source>
        <dbReference type="SAM" id="Phobius"/>
    </source>
</evidence>
<dbReference type="Proteomes" id="UP001165652">
    <property type="component" value="Unassembled WGS sequence"/>
</dbReference>
<protein>
    <submittedName>
        <fullName evidence="2">Uncharacterized protein</fullName>
    </submittedName>
</protein>
<dbReference type="RefSeq" id="WP_272778188.1">
    <property type="nucleotide sequence ID" value="NZ_JAQQLI010000026.1"/>
</dbReference>
<keyword evidence="3" id="KW-1185">Reference proteome</keyword>
<gene>
    <name evidence="2" type="ORF">PQJ73_16780</name>
</gene>
<accession>A0ABT5JCF1</accession>
<dbReference type="EMBL" id="JAQQLI010000026">
    <property type="protein sequence ID" value="MDC7787348.1"/>
    <property type="molecule type" value="Genomic_DNA"/>
</dbReference>
<proteinExistence type="predicted"/>
<organism evidence="2 3">
    <name type="scientific">Rhodoplanes tepidamans</name>
    <name type="common">Rhodoplanes cryptolactis</name>
    <dbReference type="NCBI Taxonomy" id="200616"/>
    <lineage>
        <taxon>Bacteria</taxon>
        <taxon>Pseudomonadati</taxon>
        <taxon>Pseudomonadota</taxon>
        <taxon>Alphaproteobacteria</taxon>
        <taxon>Hyphomicrobiales</taxon>
        <taxon>Nitrobacteraceae</taxon>
        <taxon>Rhodoplanes</taxon>
    </lineage>
</organism>
<reference evidence="2" key="1">
    <citation type="journal article" date="2023" name="Microbiol Resour">
        <title>Genome Sequences of Rhodoplanes serenus and Two Thermotolerant Strains, Rhodoplanes tepidamans and 'Rhodoplanes cryptolactis,' Further Refine the Genus.</title>
        <authorList>
            <person name="Rayyan A.A."/>
            <person name="Kyndt J.A."/>
        </authorList>
    </citation>
    <scope>NUCLEOTIDE SEQUENCE</scope>
    <source>
        <strain evidence="2">DSM 9987</strain>
    </source>
</reference>
<name>A0ABT5JCF1_RHOTP</name>
<sequence>MSIERWNASVLCAAVGIIGFVGGFAYGIEFRRVDLDWLQRWQTLISAIVALGAATTAFFMTRQTHRITVLIKEQERIDKILPVVAPVAHDLGALHLKLKEQINSLQGMCAIFRDTFDLTAGLPVKIDEQVLSKFPTADIETADLLRRLLKEPAQIAVKWLPHHAPIGAAIFTMKMQYLVRNIGEAARYLNRKVHKLSARRSSVERQLSRYFEDRL</sequence>
<keyword evidence="1" id="KW-0472">Membrane</keyword>
<evidence type="ECO:0000313" key="3">
    <source>
        <dbReference type="Proteomes" id="UP001165652"/>
    </source>
</evidence>
<feature type="transmembrane region" description="Helical" evidence="1">
    <location>
        <begin position="7"/>
        <end position="28"/>
    </location>
</feature>